<keyword evidence="5" id="KW-0573">Peptidoglycan synthesis</keyword>
<dbReference type="EMBL" id="JACOPG010000001">
    <property type="protein sequence ID" value="MBC5685141.1"/>
    <property type="molecule type" value="Genomic_DNA"/>
</dbReference>
<evidence type="ECO:0000313" key="10">
    <source>
        <dbReference type="EMBL" id="MBC5685141.1"/>
    </source>
</evidence>
<gene>
    <name evidence="10" type="ORF">H8R94_00700</name>
</gene>
<evidence type="ECO:0000313" key="11">
    <source>
        <dbReference type="Proteomes" id="UP000643810"/>
    </source>
</evidence>
<evidence type="ECO:0000256" key="7">
    <source>
        <dbReference type="RuleBase" id="RU004016"/>
    </source>
</evidence>
<dbReference type="RefSeq" id="WP_186853595.1">
    <property type="nucleotide sequence ID" value="NZ_JACOPG010000001.1"/>
</dbReference>
<evidence type="ECO:0000256" key="2">
    <source>
        <dbReference type="ARBA" id="ARBA00022729"/>
    </source>
</evidence>
<evidence type="ECO:0000256" key="4">
    <source>
        <dbReference type="ARBA" id="ARBA00022960"/>
    </source>
</evidence>
<dbReference type="Pfam" id="PF00768">
    <property type="entry name" value="Peptidase_S11"/>
    <property type="match status" value="1"/>
</dbReference>
<sequence length="330" mass="35412">MKCIDKLLSLLLVACLGLGLVSCGSESTDQTSYDLETTSYQYGITKVNNISDVSFYGSNLCVTDQDNFGIDQVDSHVAGAGGVFNLATGQCTYGQNLFGKMYPASTTKILTCLVAIEQADLDTQVTVSAHAADQTSDSSVANLAEGDAMTLKDLLYGLMLRSGNDAAIAIAETIGGSEEGFAKLMNEKAAALGATHSHFVTPHGLHEDDHYTTVYDMYLIFQAAVQNETFLQVISTPSYDVSYTGADGQAKSQTWVSTNRYLNGKESAPAGFTVVGGKTGTTYEAGYCLVLYSYNDQNQPIISIVYNSDCTLNLYYLMNELLYTFGEAPS</sequence>
<dbReference type="InterPro" id="IPR001967">
    <property type="entry name" value="Peptidase_S11_N"/>
</dbReference>
<dbReference type="PROSITE" id="PS51257">
    <property type="entry name" value="PROKAR_LIPOPROTEIN"/>
    <property type="match status" value="1"/>
</dbReference>
<dbReference type="SUPFAM" id="SSF56601">
    <property type="entry name" value="beta-lactamase/transpeptidase-like"/>
    <property type="match status" value="1"/>
</dbReference>
<proteinExistence type="inferred from homology"/>
<organism evidence="10 11">
    <name type="scientific">Roseburia lenta</name>
    <dbReference type="NCBI Taxonomy" id="2763061"/>
    <lineage>
        <taxon>Bacteria</taxon>
        <taxon>Bacillati</taxon>
        <taxon>Bacillota</taxon>
        <taxon>Clostridia</taxon>
        <taxon>Lachnospirales</taxon>
        <taxon>Lachnospiraceae</taxon>
        <taxon>Roseburia</taxon>
    </lineage>
</organism>
<feature type="signal peptide" evidence="8">
    <location>
        <begin position="1"/>
        <end position="27"/>
    </location>
</feature>
<dbReference type="InterPro" id="IPR012338">
    <property type="entry name" value="Beta-lactam/transpept-like"/>
</dbReference>
<protein>
    <submittedName>
        <fullName evidence="10">D-alanyl-D-alanine carboxypeptidase</fullName>
    </submittedName>
</protein>
<feature type="domain" description="Peptidase S11 D-alanyl-D-alanine carboxypeptidase A N-terminal" evidence="9">
    <location>
        <begin position="78"/>
        <end position="308"/>
    </location>
</feature>
<comment type="caution">
    <text evidence="10">The sequence shown here is derived from an EMBL/GenBank/DDBJ whole genome shotgun (WGS) entry which is preliminary data.</text>
</comment>
<keyword evidence="10" id="KW-0645">Protease</keyword>
<comment type="similarity">
    <text evidence="1 7">Belongs to the peptidase S11 family.</text>
</comment>
<dbReference type="InterPro" id="IPR018044">
    <property type="entry name" value="Peptidase_S11"/>
</dbReference>
<keyword evidence="11" id="KW-1185">Reference proteome</keyword>
<keyword evidence="4" id="KW-0133">Cell shape</keyword>
<dbReference type="PRINTS" id="PR00725">
    <property type="entry name" value="DADACBPTASE1"/>
</dbReference>
<keyword evidence="6" id="KW-0961">Cell wall biogenesis/degradation</keyword>
<keyword evidence="10" id="KW-0121">Carboxypeptidase</keyword>
<keyword evidence="3" id="KW-0378">Hydrolase</keyword>
<dbReference type="Proteomes" id="UP000643810">
    <property type="component" value="Unassembled WGS sequence"/>
</dbReference>
<evidence type="ECO:0000256" key="5">
    <source>
        <dbReference type="ARBA" id="ARBA00022984"/>
    </source>
</evidence>
<evidence type="ECO:0000256" key="8">
    <source>
        <dbReference type="SAM" id="SignalP"/>
    </source>
</evidence>
<feature type="chain" id="PRO_5047366120" evidence="8">
    <location>
        <begin position="28"/>
        <end position="330"/>
    </location>
</feature>
<evidence type="ECO:0000256" key="3">
    <source>
        <dbReference type="ARBA" id="ARBA00022801"/>
    </source>
</evidence>
<accession>A0ABR7GEE0</accession>
<dbReference type="Gene3D" id="3.40.710.10">
    <property type="entry name" value="DD-peptidase/beta-lactamase superfamily"/>
    <property type="match status" value="1"/>
</dbReference>
<name>A0ABR7GEE0_9FIRM</name>
<evidence type="ECO:0000256" key="1">
    <source>
        <dbReference type="ARBA" id="ARBA00007164"/>
    </source>
</evidence>
<reference evidence="10 11" key="1">
    <citation type="submission" date="2020-08" db="EMBL/GenBank/DDBJ databases">
        <title>Genome public.</title>
        <authorList>
            <person name="Liu C."/>
            <person name="Sun Q."/>
        </authorList>
    </citation>
    <scope>NUCLEOTIDE SEQUENCE [LARGE SCALE GENOMIC DNA]</scope>
    <source>
        <strain evidence="10 11">NSJ-9</strain>
    </source>
</reference>
<evidence type="ECO:0000259" key="9">
    <source>
        <dbReference type="Pfam" id="PF00768"/>
    </source>
</evidence>
<dbReference type="GO" id="GO:0004180">
    <property type="term" value="F:carboxypeptidase activity"/>
    <property type="evidence" value="ECO:0007669"/>
    <property type="project" value="UniProtKB-KW"/>
</dbReference>
<dbReference type="PANTHER" id="PTHR21581">
    <property type="entry name" value="D-ALANYL-D-ALANINE CARBOXYPEPTIDASE"/>
    <property type="match status" value="1"/>
</dbReference>
<dbReference type="PANTHER" id="PTHR21581:SF33">
    <property type="entry name" value="D-ALANYL-D-ALANINE CARBOXYPEPTIDASE DACB"/>
    <property type="match status" value="1"/>
</dbReference>
<evidence type="ECO:0000256" key="6">
    <source>
        <dbReference type="ARBA" id="ARBA00023316"/>
    </source>
</evidence>
<keyword evidence="2 8" id="KW-0732">Signal</keyword>